<evidence type="ECO:0000313" key="1">
    <source>
        <dbReference type="EMBL" id="JAI05407.1"/>
    </source>
</evidence>
<reference evidence="1" key="1">
    <citation type="submission" date="2014-11" db="EMBL/GenBank/DDBJ databases">
        <authorList>
            <person name="Amaro Gonzalez C."/>
        </authorList>
    </citation>
    <scope>NUCLEOTIDE SEQUENCE</scope>
</reference>
<protein>
    <submittedName>
        <fullName evidence="1">Uncharacterized protein</fullName>
    </submittedName>
</protein>
<proteinExistence type="predicted"/>
<sequence length="43" mass="5145">MVLDQCSHYMILYEYGSGSLFNTEELSAPYFNMHLLSRYFIYP</sequence>
<dbReference type="AlphaFoldDB" id="A0A0E9XSL3"/>
<accession>A0A0E9XSL3</accession>
<reference evidence="1" key="2">
    <citation type="journal article" date="2015" name="Fish Shellfish Immunol.">
        <title>Early steps in the European eel (Anguilla anguilla)-Vibrio vulnificus interaction in the gills: Role of the RtxA13 toxin.</title>
        <authorList>
            <person name="Callol A."/>
            <person name="Pajuelo D."/>
            <person name="Ebbesson L."/>
            <person name="Teles M."/>
            <person name="MacKenzie S."/>
            <person name="Amaro C."/>
        </authorList>
    </citation>
    <scope>NUCLEOTIDE SEQUENCE</scope>
</reference>
<dbReference type="EMBL" id="GBXM01003171">
    <property type="protein sequence ID" value="JAI05407.1"/>
    <property type="molecule type" value="Transcribed_RNA"/>
</dbReference>
<name>A0A0E9XSL3_ANGAN</name>
<organism evidence="1">
    <name type="scientific">Anguilla anguilla</name>
    <name type="common">European freshwater eel</name>
    <name type="synonym">Muraena anguilla</name>
    <dbReference type="NCBI Taxonomy" id="7936"/>
    <lineage>
        <taxon>Eukaryota</taxon>
        <taxon>Metazoa</taxon>
        <taxon>Chordata</taxon>
        <taxon>Craniata</taxon>
        <taxon>Vertebrata</taxon>
        <taxon>Euteleostomi</taxon>
        <taxon>Actinopterygii</taxon>
        <taxon>Neopterygii</taxon>
        <taxon>Teleostei</taxon>
        <taxon>Anguilliformes</taxon>
        <taxon>Anguillidae</taxon>
        <taxon>Anguilla</taxon>
    </lineage>
</organism>